<organism evidence="1 2">
    <name type="scientific">Agromyces neolithicus</name>
    <dbReference type="NCBI Taxonomy" id="269420"/>
    <lineage>
        <taxon>Bacteria</taxon>
        <taxon>Bacillati</taxon>
        <taxon>Actinomycetota</taxon>
        <taxon>Actinomycetes</taxon>
        <taxon>Micrococcales</taxon>
        <taxon>Microbacteriaceae</taxon>
        <taxon>Agromyces</taxon>
    </lineage>
</organism>
<sequence>MCVGCLPAVVSALISIFEGPERNGDARILLPMGLLGKVPRVRLRVDFGRGQASVDKHLAKNCRRHPGTLLHVAPGDRLVREVERMHQMLVSGLIRLEQPGTRQMYVLVIDDDGSIEVGHRRFRVRKSPTSPGGRWGVM</sequence>
<evidence type="ECO:0000313" key="2">
    <source>
        <dbReference type="Proteomes" id="UP001500002"/>
    </source>
</evidence>
<accession>A0ABN2M4E7</accession>
<proteinExistence type="predicted"/>
<reference evidence="1 2" key="1">
    <citation type="journal article" date="2019" name="Int. J. Syst. Evol. Microbiol.">
        <title>The Global Catalogue of Microorganisms (GCM) 10K type strain sequencing project: providing services to taxonomists for standard genome sequencing and annotation.</title>
        <authorList>
            <consortium name="The Broad Institute Genomics Platform"/>
            <consortium name="The Broad Institute Genome Sequencing Center for Infectious Disease"/>
            <person name="Wu L."/>
            <person name="Ma J."/>
        </authorList>
    </citation>
    <scope>NUCLEOTIDE SEQUENCE [LARGE SCALE GENOMIC DNA]</scope>
    <source>
        <strain evidence="1 2">JCM 14322</strain>
    </source>
</reference>
<evidence type="ECO:0000313" key="1">
    <source>
        <dbReference type="EMBL" id="GAA1809181.1"/>
    </source>
</evidence>
<protein>
    <submittedName>
        <fullName evidence="1">Uncharacterized protein</fullName>
    </submittedName>
</protein>
<gene>
    <name evidence="1" type="ORF">GCM10009749_17060</name>
</gene>
<comment type="caution">
    <text evidence="1">The sequence shown here is derived from an EMBL/GenBank/DDBJ whole genome shotgun (WGS) entry which is preliminary data.</text>
</comment>
<keyword evidence="2" id="KW-1185">Reference proteome</keyword>
<dbReference type="Proteomes" id="UP001500002">
    <property type="component" value="Unassembled WGS sequence"/>
</dbReference>
<name>A0ABN2M4E7_9MICO</name>
<dbReference type="EMBL" id="BAAANJ010000005">
    <property type="protein sequence ID" value="GAA1809181.1"/>
    <property type="molecule type" value="Genomic_DNA"/>
</dbReference>